<sequence length="170" mass="18234">MKIFVATIIFLFTSLGIHAQVDRTNFRAGLNAGIITGDVSDFYSFSLGVDLLYVWGLSKEIDLGLATGFNNAFGEDETISDGGITISTEFANLQYIPAAAALRVYPSYGFKLGGDIGYAIGVSDGFEGGLYYKPMIGVDINRTTELNVSYAAISNEGTFATVMVGILFLF</sequence>
<protein>
    <recommendedName>
        <fullName evidence="3">Outer membrane protein beta-barrel domain-containing protein</fullName>
    </recommendedName>
</protein>
<evidence type="ECO:0000313" key="1">
    <source>
        <dbReference type="EMBL" id="MFD2588253.1"/>
    </source>
</evidence>
<organism evidence="1 2">
    <name type="scientific">Croceitalea marina</name>
    <dbReference type="NCBI Taxonomy" id="1775166"/>
    <lineage>
        <taxon>Bacteria</taxon>
        <taxon>Pseudomonadati</taxon>
        <taxon>Bacteroidota</taxon>
        <taxon>Flavobacteriia</taxon>
        <taxon>Flavobacteriales</taxon>
        <taxon>Flavobacteriaceae</taxon>
        <taxon>Croceitalea</taxon>
    </lineage>
</organism>
<accession>A0ABW5MZG0</accession>
<dbReference type="Proteomes" id="UP001597526">
    <property type="component" value="Unassembled WGS sequence"/>
</dbReference>
<dbReference type="RefSeq" id="WP_377767781.1">
    <property type="nucleotide sequence ID" value="NZ_JBHULB010000076.1"/>
</dbReference>
<keyword evidence="2" id="KW-1185">Reference proteome</keyword>
<evidence type="ECO:0000313" key="2">
    <source>
        <dbReference type="Proteomes" id="UP001597526"/>
    </source>
</evidence>
<gene>
    <name evidence="1" type="ORF">ACFSQJ_15035</name>
</gene>
<comment type="caution">
    <text evidence="1">The sequence shown here is derived from an EMBL/GenBank/DDBJ whole genome shotgun (WGS) entry which is preliminary data.</text>
</comment>
<proteinExistence type="predicted"/>
<name>A0ABW5MZG0_9FLAO</name>
<reference evidence="2" key="1">
    <citation type="journal article" date="2019" name="Int. J. Syst. Evol. Microbiol.">
        <title>The Global Catalogue of Microorganisms (GCM) 10K type strain sequencing project: providing services to taxonomists for standard genome sequencing and annotation.</title>
        <authorList>
            <consortium name="The Broad Institute Genomics Platform"/>
            <consortium name="The Broad Institute Genome Sequencing Center for Infectious Disease"/>
            <person name="Wu L."/>
            <person name="Ma J."/>
        </authorList>
    </citation>
    <scope>NUCLEOTIDE SEQUENCE [LARGE SCALE GENOMIC DNA]</scope>
    <source>
        <strain evidence="2">KCTC 52368</strain>
    </source>
</reference>
<dbReference type="EMBL" id="JBHULB010000076">
    <property type="protein sequence ID" value="MFD2588253.1"/>
    <property type="molecule type" value="Genomic_DNA"/>
</dbReference>
<evidence type="ECO:0008006" key="3">
    <source>
        <dbReference type="Google" id="ProtNLM"/>
    </source>
</evidence>